<protein>
    <submittedName>
        <fullName evidence="1">Uncharacterized protein</fullName>
    </submittedName>
</protein>
<dbReference type="Proteomes" id="UP000188318">
    <property type="component" value="Unassembled WGS sequence"/>
</dbReference>
<gene>
    <name evidence="1" type="ORF">ASPCADRAFT_8710</name>
</gene>
<evidence type="ECO:0000313" key="1">
    <source>
        <dbReference type="EMBL" id="OOF92431.1"/>
    </source>
</evidence>
<proteinExistence type="predicted"/>
<sequence length="244" mass="27227">MALQQTDRVTQATELSRSAFGLTPHELPLATIRLLEDRETLILRLDQVKAELNRLNLQALIDAELPLPGPHEPGYQWWQQLAGHVKDWLSAHMSQAIHHSPRWATCILRSPVDYLSTVCDIVNHPDARLSGEAWKKALDFTQYRHSSLNEYVAGLKKAVAASELAGMPITPYQATCILFSGLQGWGAEGKAYSVRRFSELPLNIAREMTLQDFFAICDEALNLAYWRSTAGGTFGPDAQRSTAN</sequence>
<dbReference type="EMBL" id="KV907507">
    <property type="protein sequence ID" value="OOF92431.1"/>
    <property type="molecule type" value="Genomic_DNA"/>
</dbReference>
<name>A0A1R3RD78_ASPC5</name>
<accession>A0A1R3RD78</accession>
<organism evidence="1 2">
    <name type="scientific">Aspergillus carbonarius (strain ITEM 5010)</name>
    <dbReference type="NCBI Taxonomy" id="602072"/>
    <lineage>
        <taxon>Eukaryota</taxon>
        <taxon>Fungi</taxon>
        <taxon>Dikarya</taxon>
        <taxon>Ascomycota</taxon>
        <taxon>Pezizomycotina</taxon>
        <taxon>Eurotiomycetes</taxon>
        <taxon>Eurotiomycetidae</taxon>
        <taxon>Eurotiales</taxon>
        <taxon>Aspergillaceae</taxon>
        <taxon>Aspergillus</taxon>
        <taxon>Aspergillus subgen. Circumdati</taxon>
    </lineage>
</organism>
<reference evidence="2" key="1">
    <citation type="journal article" date="2017" name="Genome Biol.">
        <title>Comparative genomics reveals high biological diversity and specific adaptations in the industrially and medically important fungal genus Aspergillus.</title>
        <authorList>
            <person name="de Vries R.P."/>
            <person name="Riley R."/>
            <person name="Wiebenga A."/>
            <person name="Aguilar-Osorio G."/>
            <person name="Amillis S."/>
            <person name="Uchima C.A."/>
            <person name="Anderluh G."/>
            <person name="Asadollahi M."/>
            <person name="Askin M."/>
            <person name="Barry K."/>
            <person name="Battaglia E."/>
            <person name="Bayram O."/>
            <person name="Benocci T."/>
            <person name="Braus-Stromeyer S.A."/>
            <person name="Caldana C."/>
            <person name="Canovas D."/>
            <person name="Cerqueira G.C."/>
            <person name="Chen F."/>
            <person name="Chen W."/>
            <person name="Choi C."/>
            <person name="Clum A."/>
            <person name="Dos Santos R.A."/>
            <person name="Damasio A.R."/>
            <person name="Diallinas G."/>
            <person name="Emri T."/>
            <person name="Fekete E."/>
            <person name="Flipphi M."/>
            <person name="Freyberg S."/>
            <person name="Gallo A."/>
            <person name="Gournas C."/>
            <person name="Habgood R."/>
            <person name="Hainaut M."/>
            <person name="Harispe M.L."/>
            <person name="Henrissat B."/>
            <person name="Hilden K.S."/>
            <person name="Hope R."/>
            <person name="Hossain A."/>
            <person name="Karabika E."/>
            <person name="Karaffa L."/>
            <person name="Karanyi Z."/>
            <person name="Krasevec N."/>
            <person name="Kuo A."/>
            <person name="Kusch H."/>
            <person name="LaButti K."/>
            <person name="Lagendijk E.L."/>
            <person name="Lapidus A."/>
            <person name="Levasseur A."/>
            <person name="Lindquist E."/>
            <person name="Lipzen A."/>
            <person name="Logrieco A.F."/>
            <person name="MacCabe A."/>
            <person name="Maekelae M.R."/>
            <person name="Malavazi I."/>
            <person name="Melin P."/>
            <person name="Meyer V."/>
            <person name="Mielnichuk N."/>
            <person name="Miskei M."/>
            <person name="Molnar A.P."/>
            <person name="Mule G."/>
            <person name="Ngan C.Y."/>
            <person name="Orejas M."/>
            <person name="Orosz E."/>
            <person name="Ouedraogo J.P."/>
            <person name="Overkamp K.M."/>
            <person name="Park H.-S."/>
            <person name="Perrone G."/>
            <person name="Piumi F."/>
            <person name="Punt P.J."/>
            <person name="Ram A.F."/>
            <person name="Ramon A."/>
            <person name="Rauscher S."/>
            <person name="Record E."/>
            <person name="Riano-Pachon D.M."/>
            <person name="Robert V."/>
            <person name="Roehrig J."/>
            <person name="Ruller R."/>
            <person name="Salamov A."/>
            <person name="Salih N.S."/>
            <person name="Samson R.A."/>
            <person name="Sandor E."/>
            <person name="Sanguinetti M."/>
            <person name="Schuetze T."/>
            <person name="Sepcic K."/>
            <person name="Shelest E."/>
            <person name="Sherlock G."/>
            <person name="Sophianopoulou V."/>
            <person name="Squina F.M."/>
            <person name="Sun H."/>
            <person name="Susca A."/>
            <person name="Todd R.B."/>
            <person name="Tsang A."/>
            <person name="Unkles S.E."/>
            <person name="van de Wiele N."/>
            <person name="van Rossen-Uffink D."/>
            <person name="Oliveira J.V."/>
            <person name="Vesth T.C."/>
            <person name="Visser J."/>
            <person name="Yu J.-H."/>
            <person name="Zhou M."/>
            <person name="Andersen M.R."/>
            <person name="Archer D.B."/>
            <person name="Baker S.E."/>
            <person name="Benoit I."/>
            <person name="Brakhage A.A."/>
            <person name="Braus G.H."/>
            <person name="Fischer R."/>
            <person name="Frisvad J.C."/>
            <person name="Goldman G.H."/>
            <person name="Houbraken J."/>
            <person name="Oakley B."/>
            <person name="Pocsi I."/>
            <person name="Scazzocchio C."/>
            <person name="Seiboth B."/>
            <person name="vanKuyk P.A."/>
            <person name="Wortman J."/>
            <person name="Dyer P.S."/>
            <person name="Grigoriev I.V."/>
        </authorList>
    </citation>
    <scope>NUCLEOTIDE SEQUENCE [LARGE SCALE GENOMIC DNA]</scope>
    <source>
        <strain evidence="2">ITEM 5010</strain>
    </source>
</reference>
<dbReference type="AlphaFoldDB" id="A0A1R3RD78"/>
<keyword evidence="2" id="KW-1185">Reference proteome</keyword>
<evidence type="ECO:0000313" key="2">
    <source>
        <dbReference type="Proteomes" id="UP000188318"/>
    </source>
</evidence>
<dbReference type="OrthoDB" id="4507086at2759"/>
<dbReference type="VEuPathDB" id="FungiDB:ASPCADRAFT_8710"/>